<dbReference type="GO" id="GO:0005789">
    <property type="term" value="C:endoplasmic reticulum membrane"/>
    <property type="evidence" value="ECO:0007669"/>
    <property type="project" value="InterPro"/>
</dbReference>
<sequence length="316" mass="34605">MTTFTGFRNAPGPSLYPSTPSAVTEDVTLGAVITLVVIVAIAYLCVLVGIPASERLNSLLRYLVAATISASILVSLYGHGWYTAGINTSAEYKPTSADKVSVSIGMHVGLKEVNVTMKGIPEEQLNETINYNEVFKMTGVSSLKKDFKQGLRVGLPLPVLYIAEYLATDAGNARWGRNFRMAGHYCYIFMWAAFAVWMLSCVLYFMSVRRGAQATLITAGCLLMANVVYAAVTWNQLAIPFSNGKMPVVLGWCYWLALATGVTCFIFGVAILIVERISADKNATFFALQAPEQEEEDEQVEKEQGEDDENIECVKL</sequence>
<feature type="transmembrane region" description="Helical" evidence="8">
    <location>
        <begin position="254"/>
        <end position="274"/>
    </location>
</feature>
<feature type="transmembrane region" description="Helical" evidence="8">
    <location>
        <begin position="62"/>
        <end position="82"/>
    </location>
</feature>
<reference evidence="10" key="1">
    <citation type="submission" date="2025-08" db="UniProtKB">
        <authorList>
            <consortium name="RefSeq"/>
        </authorList>
    </citation>
    <scope>IDENTIFICATION</scope>
    <source>
        <tissue evidence="10">Gonads</tissue>
    </source>
</reference>
<evidence type="ECO:0000256" key="6">
    <source>
        <dbReference type="ARBA" id="ARBA00023180"/>
    </source>
</evidence>
<dbReference type="InterPro" id="IPR018469">
    <property type="entry name" value="Dual_oxidase_maturation_fac"/>
</dbReference>
<evidence type="ECO:0000256" key="5">
    <source>
        <dbReference type="ARBA" id="ARBA00023136"/>
    </source>
</evidence>
<feature type="transmembrane region" description="Helical" evidence="8">
    <location>
        <begin position="188"/>
        <end position="207"/>
    </location>
</feature>
<dbReference type="PANTHER" id="PTHR31158">
    <property type="entry name" value="DUAL OXIDASE 2"/>
    <property type="match status" value="1"/>
</dbReference>
<dbReference type="InParanoid" id="A0A1S3I110"/>
<name>A0A1S3I110_LINAN</name>
<dbReference type="Pfam" id="PF10204">
    <property type="entry name" value="DuoxA"/>
    <property type="match status" value="1"/>
</dbReference>
<proteinExistence type="inferred from homology"/>
<feature type="transmembrane region" description="Helical" evidence="8">
    <location>
        <begin position="214"/>
        <end position="234"/>
    </location>
</feature>
<keyword evidence="5 8" id="KW-0472">Membrane</keyword>
<evidence type="ECO:0000313" key="10">
    <source>
        <dbReference type="RefSeq" id="XP_013391948.1"/>
    </source>
</evidence>
<keyword evidence="9" id="KW-1185">Reference proteome</keyword>
<protein>
    <submittedName>
        <fullName evidence="10">Dual oxidase maturation factor 1-like</fullName>
    </submittedName>
</protein>
<dbReference type="STRING" id="7574.A0A1S3I110"/>
<accession>A0A1S3I110</accession>
<dbReference type="Proteomes" id="UP000085678">
    <property type="component" value="Unplaced"/>
</dbReference>
<keyword evidence="6" id="KW-0325">Glycoprotein</keyword>
<feature type="region of interest" description="Disordered" evidence="7">
    <location>
        <begin position="291"/>
        <end position="316"/>
    </location>
</feature>
<comment type="subcellular location">
    <subcellularLocation>
        <location evidence="1">Membrane</location>
        <topology evidence="1">Multi-pass membrane protein</topology>
    </subcellularLocation>
</comment>
<evidence type="ECO:0000256" key="3">
    <source>
        <dbReference type="ARBA" id="ARBA00022692"/>
    </source>
</evidence>
<dbReference type="RefSeq" id="XP_013391948.1">
    <property type="nucleotide sequence ID" value="XM_013536494.2"/>
</dbReference>
<keyword evidence="3 8" id="KW-0812">Transmembrane</keyword>
<keyword evidence="4 8" id="KW-1133">Transmembrane helix</keyword>
<evidence type="ECO:0000256" key="1">
    <source>
        <dbReference type="ARBA" id="ARBA00004141"/>
    </source>
</evidence>
<dbReference type="GO" id="GO:0015031">
    <property type="term" value="P:protein transport"/>
    <property type="evidence" value="ECO:0007669"/>
    <property type="project" value="InterPro"/>
</dbReference>
<dbReference type="OrthoDB" id="10042652at2759"/>
<evidence type="ECO:0000313" key="9">
    <source>
        <dbReference type="Proteomes" id="UP000085678"/>
    </source>
</evidence>
<gene>
    <name evidence="10" type="primary">LOC106160002</name>
</gene>
<evidence type="ECO:0000256" key="2">
    <source>
        <dbReference type="ARBA" id="ARBA00009816"/>
    </source>
</evidence>
<dbReference type="PANTHER" id="PTHR31158:SF1">
    <property type="entry name" value="DOXA1 FACTOR-RELATED"/>
    <property type="match status" value="1"/>
</dbReference>
<evidence type="ECO:0000256" key="7">
    <source>
        <dbReference type="SAM" id="MobiDB-lite"/>
    </source>
</evidence>
<feature type="compositionally biased region" description="Acidic residues" evidence="7">
    <location>
        <begin position="292"/>
        <end position="316"/>
    </location>
</feature>
<feature type="transmembrane region" description="Helical" evidence="8">
    <location>
        <begin position="27"/>
        <end position="50"/>
    </location>
</feature>
<dbReference type="AlphaFoldDB" id="A0A1S3I110"/>
<evidence type="ECO:0000256" key="8">
    <source>
        <dbReference type="SAM" id="Phobius"/>
    </source>
</evidence>
<organism evidence="9 10">
    <name type="scientific">Lingula anatina</name>
    <name type="common">Brachiopod</name>
    <name type="synonym">Lingula unguis</name>
    <dbReference type="NCBI Taxonomy" id="7574"/>
    <lineage>
        <taxon>Eukaryota</taxon>
        <taxon>Metazoa</taxon>
        <taxon>Spiralia</taxon>
        <taxon>Lophotrochozoa</taxon>
        <taxon>Brachiopoda</taxon>
        <taxon>Linguliformea</taxon>
        <taxon>Lingulata</taxon>
        <taxon>Lingulida</taxon>
        <taxon>Linguloidea</taxon>
        <taxon>Lingulidae</taxon>
        <taxon>Lingula</taxon>
    </lineage>
</organism>
<dbReference type="KEGG" id="lak:106160002"/>
<dbReference type="GeneID" id="106160002"/>
<evidence type="ECO:0000256" key="4">
    <source>
        <dbReference type="ARBA" id="ARBA00022989"/>
    </source>
</evidence>
<comment type="similarity">
    <text evidence="2">Belongs to the DUOXA family.</text>
</comment>